<dbReference type="HOGENOM" id="CLU_000022_59_10_11"/>
<dbReference type="Gene3D" id="3.30.300.30">
    <property type="match status" value="1"/>
</dbReference>
<dbReference type="GO" id="GO:0016878">
    <property type="term" value="F:acid-thiol ligase activity"/>
    <property type="evidence" value="ECO:0007669"/>
    <property type="project" value="TreeGrafter"/>
</dbReference>
<dbReference type="Pfam" id="PF13193">
    <property type="entry name" value="AMP-binding_C"/>
    <property type="match status" value="1"/>
</dbReference>
<dbReference type="SMR" id="D9WJD3"/>
<evidence type="ECO:0000256" key="1">
    <source>
        <dbReference type="ARBA" id="ARBA00022598"/>
    </source>
</evidence>
<keyword evidence="5" id="KW-1185">Reference proteome</keyword>
<dbReference type="InterPro" id="IPR045851">
    <property type="entry name" value="AMP-bd_C_sf"/>
</dbReference>
<evidence type="ECO:0000313" key="5">
    <source>
        <dbReference type="Proteomes" id="UP000003963"/>
    </source>
</evidence>
<dbReference type="STRING" id="457427.SSOG_08944"/>
<dbReference type="PANTHER" id="PTHR43352">
    <property type="entry name" value="ACETYL-COA SYNTHETASE"/>
    <property type="match status" value="1"/>
</dbReference>
<dbReference type="GO" id="GO:0044550">
    <property type="term" value="P:secondary metabolite biosynthetic process"/>
    <property type="evidence" value="ECO:0007669"/>
    <property type="project" value="TreeGrafter"/>
</dbReference>
<evidence type="ECO:0000259" key="2">
    <source>
        <dbReference type="Pfam" id="PF00501"/>
    </source>
</evidence>
<dbReference type="AlphaFoldDB" id="D9WJD3"/>
<dbReference type="EMBL" id="GG657754">
    <property type="protein sequence ID" value="EFL29230.1"/>
    <property type="molecule type" value="Genomic_DNA"/>
</dbReference>
<dbReference type="InterPro" id="IPR000873">
    <property type="entry name" value="AMP-dep_synth/lig_dom"/>
</dbReference>
<reference evidence="4 5" key="1">
    <citation type="submission" date="2009-02" db="EMBL/GenBank/DDBJ databases">
        <title>Annotation of Streptomyces hygroscopicus strain ATCC 53653.</title>
        <authorList>
            <consortium name="The Broad Institute Genome Sequencing Platform"/>
            <consortium name="Broad Institute Microbial Sequencing Center"/>
            <person name="Fischbach M."/>
            <person name="Godfrey P."/>
            <person name="Ward D."/>
            <person name="Young S."/>
            <person name="Zeng Q."/>
            <person name="Koehrsen M."/>
            <person name="Alvarado L."/>
            <person name="Berlin A.M."/>
            <person name="Bochicchio J."/>
            <person name="Borenstein D."/>
            <person name="Chapman S.B."/>
            <person name="Chen Z."/>
            <person name="Engels R."/>
            <person name="Freedman E."/>
            <person name="Gellesch M."/>
            <person name="Goldberg J."/>
            <person name="Griggs A."/>
            <person name="Gujja S."/>
            <person name="Heilman E.R."/>
            <person name="Heiman D.I."/>
            <person name="Hepburn T.A."/>
            <person name="Howarth C."/>
            <person name="Jen D."/>
            <person name="Larson L."/>
            <person name="Lewis B."/>
            <person name="Mehta T."/>
            <person name="Park D."/>
            <person name="Pearson M."/>
            <person name="Richards J."/>
            <person name="Roberts A."/>
            <person name="Saif S."/>
            <person name="Shea T.D."/>
            <person name="Shenoy N."/>
            <person name="Sisk P."/>
            <person name="Stolte C."/>
            <person name="Sykes S.N."/>
            <person name="Thomson T."/>
            <person name="Walk T."/>
            <person name="White J."/>
            <person name="Yandava C."/>
            <person name="Straight P."/>
            <person name="Clardy J."/>
            <person name="Hung D."/>
            <person name="Kolter R."/>
            <person name="Mekalanos J."/>
            <person name="Walker S."/>
            <person name="Walsh C.T."/>
            <person name="Wieland-Brown L.C."/>
            <person name="Haas B."/>
            <person name="Nusbaum C."/>
            <person name="Birren B."/>
        </authorList>
    </citation>
    <scope>NUCLEOTIDE SEQUENCE [LARGE SCALE GENOMIC DNA]</scope>
    <source>
        <strain evidence="4 5">ATCC 53653</strain>
    </source>
</reference>
<evidence type="ECO:0000259" key="3">
    <source>
        <dbReference type="Pfam" id="PF13193"/>
    </source>
</evidence>
<dbReference type="Gene3D" id="3.40.50.12780">
    <property type="entry name" value="N-terminal domain of ligase-like"/>
    <property type="match status" value="1"/>
</dbReference>
<dbReference type="InterPro" id="IPR025110">
    <property type="entry name" value="AMP-bd_C"/>
</dbReference>
<dbReference type="SUPFAM" id="SSF56801">
    <property type="entry name" value="Acetyl-CoA synthetase-like"/>
    <property type="match status" value="1"/>
</dbReference>
<evidence type="ECO:0000313" key="4">
    <source>
        <dbReference type="EMBL" id="EFL29230.1"/>
    </source>
</evidence>
<accession>D9WJD3</accession>
<keyword evidence="1 4" id="KW-0436">Ligase</keyword>
<feature type="domain" description="AMP-dependent synthetase/ligase" evidence="2">
    <location>
        <begin position="24"/>
        <end position="355"/>
    </location>
</feature>
<gene>
    <name evidence="4" type="ORF">SSOG_08944</name>
</gene>
<organism evidence="4 5">
    <name type="scientific">Streptomyces himastatinicus ATCC 53653</name>
    <dbReference type="NCBI Taxonomy" id="457427"/>
    <lineage>
        <taxon>Bacteria</taxon>
        <taxon>Bacillati</taxon>
        <taxon>Actinomycetota</taxon>
        <taxon>Actinomycetes</taxon>
        <taxon>Kitasatosporales</taxon>
        <taxon>Streptomycetaceae</taxon>
        <taxon>Streptomyces</taxon>
        <taxon>Streptomyces violaceusniger group</taxon>
    </lineage>
</organism>
<name>D9WJD3_9ACTN</name>
<sequence length="506" mass="53620">MREDHRVDNSENVTRRWAKHVREEGWSERTAFHADGRAWTFAEVLDGAARVATGYRSYGLRAGDRVLLALPDSVQMVWCLLGAWQAGLVAVPVNVQMSREDLTRDAVTAEPALAVVDSETAGWLGDTGLTPTTEVGPLVAAEPDEGFAAGGDAAALAVFTSGTTGAPKLCFFRHRDLGAPRAPGLVSGPDTVGLSVSRMYFVGGLSASVFTTLETGQMAVLSRPRATPAAAVELMRRHHVTVLFAQPSFLARLLLEPGHAEVLGNVRQAFCAGEVLSARLREQLVPIMGDRLLNTYGTTEAGGVALGLPADYDVPSAVGLPLPGRPVRVVDAGGRELPTGSRGELHIRVPVATRGVARGGLGPDILTDVWWPTGDLASIDGNGVVHAHGRLDDVEVIGGKNVVPSEVERLLESHPRVLEAAVSSVRRSAGDMSLRAYVVAAAAPGSPEEGPGRGDDALAAELVELARSTLSWYKVPQDVVWLDALPRNGNGKVVRRVLRAQGDQFV</sequence>
<proteinExistence type="predicted"/>
<feature type="domain" description="AMP-binding enzyme C-terminal" evidence="3">
    <location>
        <begin position="406"/>
        <end position="492"/>
    </location>
</feature>
<dbReference type="PANTHER" id="PTHR43352:SF1">
    <property type="entry name" value="ANTHRANILATE--COA LIGASE"/>
    <property type="match status" value="1"/>
</dbReference>
<protein>
    <submittedName>
        <fullName evidence="4">Substrate-CoA ligase</fullName>
    </submittedName>
</protein>
<dbReference type="Pfam" id="PF00501">
    <property type="entry name" value="AMP-binding"/>
    <property type="match status" value="1"/>
</dbReference>
<dbReference type="InterPro" id="IPR042099">
    <property type="entry name" value="ANL_N_sf"/>
</dbReference>
<dbReference type="Proteomes" id="UP000003963">
    <property type="component" value="Unassembled WGS sequence"/>
</dbReference>